<evidence type="ECO:0000313" key="2">
    <source>
        <dbReference type="EMBL" id="QRE02488.1"/>
    </source>
</evidence>
<sequence length="95" mass="10804">METQMDYWWRSNAVDVSVTLKFPVCRHVRTLLPVHSYTSYSHNHCTLPSVARSISRYPMLRSALPLTQFVKQPSPPIHNSKKPALTTSIASEPPL</sequence>
<dbReference type="EMBL" id="MN545486">
    <property type="protein sequence ID" value="QRE02488.1"/>
    <property type="molecule type" value="Genomic_DNA"/>
</dbReference>
<gene>
    <name evidence="2" type="primary">Ot9</name>
</gene>
<feature type="compositionally biased region" description="Polar residues" evidence="1">
    <location>
        <begin position="85"/>
        <end position="95"/>
    </location>
</feature>
<organism evidence="2">
    <name type="scientific">Otarine gammaherpesvirus 4</name>
    <dbReference type="NCBI Taxonomy" id="2801541"/>
    <lineage>
        <taxon>Viruses</taxon>
        <taxon>Duplodnaviria</taxon>
        <taxon>Heunggongvirae</taxon>
        <taxon>Peploviricota</taxon>
        <taxon>Herviviricetes</taxon>
        <taxon>Herpesvirales</taxon>
        <taxon>Orthoherpesviridae</taxon>
        <taxon>Gammaherpesvirinae</taxon>
    </lineage>
</organism>
<evidence type="ECO:0000256" key="1">
    <source>
        <dbReference type="SAM" id="MobiDB-lite"/>
    </source>
</evidence>
<reference evidence="2" key="1">
    <citation type="submission" date="2019-10" db="EMBL/GenBank/DDBJ databases">
        <title>Otarine herpesvirus 4 in Northern fur seal genital swab.</title>
        <authorList>
            <person name="Deming A.C."/>
            <person name="Wellehan J.F.X."/>
            <person name="Gulland F.M.D."/>
        </authorList>
    </citation>
    <scope>NUCLEOTIDE SEQUENCE</scope>
    <source>
        <strain evidence="2">Cu11-001</strain>
    </source>
</reference>
<feature type="region of interest" description="Disordered" evidence="1">
    <location>
        <begin position="72"/>
        <end position="95"/>
    </location>
</feature>
<proteinExistence type="predicted"/>
<protein>
    <submittedName>
        <fullName evidence="2">Uncharacterized protein</fullName>
    </submittedName>
</protein>
<name>A0A889IY55_9GAMA</name>
<accession>A0A889IY55</accession>